<proteinExistence type="predicted"/>
<feature type="region of interest" description="Disordered" evidence="1">
    <location>
        <begin position="431"/>
        <end position="464"/>
    </location>
</feature>
<organism evidence="2 3">
    <name type="scientific">Dreissena polymorpha</name>
    <name type="common">Zebra mussel</name>
    <name type="synonym">Mytilus polymorpha</name>
    <dbReference type="NCBI Taxonomy" id="45954"/>
    <lineage>
        <taxon>Eukaryota</taxon>
        <taxon>Metazoa</taxon>
        <taxon>Spiralia</taxon>
        <taxon>Lophotrochozoa</taxon>
        <taxon>Mollusca</taxon>
        <taxon>Bivalvia</taxon>
        <taxon>Autobranchia</taxon>
        <taxon>Heteroconchia</taxon>
        <taxon>Euheterodonta</taxon>
        <taxon>Imparidentia</taxon>
        <taxon>Neoheterodontei</taxon>
        <taxon>Myida</taxon>
        <taxon>Dreissenoidea</taxon>
        <taxon>Dreissenidae</taxon>
        <taxon>Dreissena</taxon>
    </lineage>
</organism>
<dbReference type="Gene3D" id="2.30.29.30">
    <property type="entry name" value="Pleckstrin-homology domain (PH domain)/Phosphotyrosine-binding domain (PTB)"/>
    <property type="match status" value="1"/>
</dbReference>
<dbReference type="PANTHER" id="PTHR21219">
    <property type="entry name" value="FI19613P1"/>
    <property type="match status" value="1"/>
</dbReference>
<evidence type="ECO:0000313" key="3">
    <source>
        <dbReference type="Proteomes" id="UP000828390"/>
    </source>
</evidence>
<gene>
    <name evidence="2" type="ORF">DPMN_007251</name>
</gene>
<reference evidence="2" key="1">
    <citation type="journal article" date="2019" name="bioRxiv">
        <title>The Genome of the Zebra Mussel, Dreissena polymorpha: A Resource for Invasive Species Research.</title>
        <authorList>
            <person name="McCartney M.A."/>
            <person name="Auch B."/>
            <person name="Kono T."/>
            <person name="Mallez S."/>
            <person name="Zhang Y."/>
            <person name="Obille A."/>
            <person name="Becker A."/>
            <person name="Abrahante J.E."/>
            <person name="Garbe J."/>
            <person name="Badalamenti J.P."/>
            <person name="Herman A."/>
            <person name="Mangelson H."/>
            <person name="Liachko I."/>
            <person name="Sullivan S."/>
            <person name="Sone E.D."/>
            <person name="Koren S."/>
            <person name="Silverstein K.A.T."/>
            <person name="Beckman K.B."/>
            <person name="Gohl D.M."/>
        </authorList>
    </citation>
    <scope>NUCLEOTIDE SEQUENCE</scope>
    <source>
        <strain evidence="2">Duluth1</strain>
        <tissue evidence="2">Whole animal</tissue>
    </source>
</reference>
<name>A0A9D4MSZ0_DREPO</name>
<sequence>MVLITEGMYEARVLYIGTAPPIETLKGTEALQAPLTKLYPSNLDEVQGIDANIRVLPTVLEITYMTSGQTIHYPLDRLAICAAMRAVNMIDGTSGAATRSFMPVDQLNHDSIHPAIFAAIIRRTKGRQIAECHAFICNSTNDARQLVTATASANLALRRARGRATLNDDYDDNGVAVIRTSVVSDYNATGIGNGGHETYARVNKTHHVTSSDHLDAQHYQIQQTTVQSTPSKTIYITFDKSNLRPAGDDTLEVVSSARERSVPIIAPQDPRPLFVQTRFAGPPPMIYGRTLPRPPPHAFIRPPPRAMFVRPVPQRIPVYTRRILSPPPMVRYPVPQPVYVRNRARSASPFRYAASEIHPTPRQQTGAWVDRAASESGLHMSRRDQFERYGPPPPNAFLNERAFAQRLHNDRRIALEPHHYPTAYDFQDIRLYDRPTTKSNPRYSSSDSDSDRGISRQKKRSGRH</sequence>
<dbReference type="Proteomes" id="UP000828390">
    <property type="component" value="Unassembled WGS sequence"/>
</dbReference>
<dbReference type="AlphaFoldDB" id="A0A9D4MSZ0"/>
<evidence type="ECO:0000313" key="2">
    <source>
        <dbReference type="EMBL" id="KAH3883297.1"/>
    </source>
</evidence>
<comment type="caution">
    <text evidence="2">The sequence shown here is derived from an EMBL/GenBank/DDBJ whole genome shotgun (WGS) entry which is preliminary data.</text>
</comment>
<feature type="compositionally biased region" description="Basic residues" evidence="1">
    <location>
        <begin position="455"/>
        <end position="464"/>
    </location>
</feature>
<accession>A0A9D4MSZ0</accession>
<evidence type="ECO:0008006" key="4">
    <source>
        <dbReference type="Google" id="ProtNLM"/>
    </source>
</evidence>
<reference evidence="2" key="2">
    <citation type="submission" date="2020-11" db="EMBL/GenBank/DDBJ databases">
        <authorList>
            <person name="McCartney M.A."/>
            <person name="Auch B."/>
            <person name="Kono T."/>
            <person name="Mallez S."/>
            <person name="Becker A."/>
            <person name="Gohl D.M."/>
            <person name="Silverstein K.A.T."/>
            <person name="Koren S."/>
            <person name="Bechman K.B."/>
            <person name="Herman A."/>
            <person name="Abrahante J.E."/>
            <person name="Garbe J."/>
        </authorList>
    </citation>
    <scope>NUCLEOTIDE SEQUENCE</scope>
    <source>
        <strain evidence="2">Duluth1</strain>
        <tissue evidence="2">Whole animal</tissue>
    </source>
</reference>
<evidence type="ECO:0000256" key="1">
    <source>
        <dbReference type="SAM" id="MobiDB-lite"/>
    </source>
</evidence>
<keyword evidence="3" id="KW-1185">Reference proteome</keyword>
<dbReference type="EMBL" id="JAIWYP010000001">
    <property type="protein sequence ID" value="KAH3883297.1"/>
    <property type="molecule type" value="Genomic_DNA"/>
</dbReference>
<protein>
    <recommendedName>
        <fullName evidence="4">PID domain-containing protein</fullName>
    </recommendedName>
</protein>
<dbReference type="InterPro" id="IPR011993">
    <property type="entry name" value="PH-like_dom_sf"/>
</dbReference>
<dbReference type="PANTHER" id="PTHR21219:SF4">
    <property type="entry name" value="PID DOMAIN-CONTAINING PROTEIN"/>
    <property type="match status" value="1"/>
</dbReference>